<gene>
    <name evidence="3" type="ORF">M501DRAFT_929180</name>
</gene>
<proteinExistence type="predicted"/>
<feature type="compositionally biased region" description="Polar residues" evidence="2">
    <location>
        <begin position="1"/>
        <end position="11"/>
    </location>
</feature>
<feature type="compositionally biased region" description="Acidic residues" evidence="2">
    <location>
        <begin position="185"/>
        <end position="199"/>
    </location>
</feature>
<sequence>MTYNSHFTNALPTLPPSSHSSTISCSPSSPFRVQDPVRQSPQSIHLNSQLDHNGFEDIILAPPTAVAYKSQTKVIKQPTVDCDGSIGRNPQHQRSLTNTFFDNCRPLVSSAQNSITSIGSQVDRPSIQNAKKSWSKFISSRTPASEGKDSSKINPKAFGDWFTGTCAPVSFGVVHSPQSRREVDRESEDQTSDSEDEMDIVCKSRLSSRPTTPRKSTAPSTIGKFPWFGSKASSAPIRAPDKPEDDLLDLNIDHELFPNGSVDPLAPSSFHDLLDNAEKLILRLQEAYKSKCEELWDAEGEESVLEEELEEADTRARHLKIQLDDMAAKAIEQDRAMKALSDELALERLRRREEEDARRRSVVMVRSPLSHGHVPISSKHRSRGSAASTVDSGFESEGESCADSILSRDGLLSSPTRSLSPCGDADVTPKSKGTNPPATLKRSSTYDKVLKSMPHHQSPLEEEKTEDQHRTCSNCNGGNQLSAWSTVSTLRDQNKQLNKRVQELENTVDGCLDLVAGLGL</sequence>
<organism evidence="3 4">
    <name type="scientific">Patellaria atrata CBS 101060</name>
    <dbReference type="NCBI Taxonomy" id="1346257"/>
    <lineage>
        <taxon>Eukaryota</taxon>
        <taxon>Fungi</taxon>
        <taxon>Dikarya</taxon>
        <taxon>Ascomycota</taxon>
        <taxon>Pezizomycotina</taxon>
        <taxon>Dothideomycetes</taxon>
        <taxon>Dothideomycetes incertae sedis</taxon>
        <taxon>Patellariales</taxon>
        <taxon>Patellariaceae</taxon>
        <taxon>Patellaria</taxon>
    </lineage>
</organism>
<protein>
    <submittedName>
        <fullName evidence="3">Uncharacterized protein</fullName>
    </submittedName>
</protein>
<evidence type="ECO:0000313" key="4">
    <source>
        <dbReference type="Proteomes" id="UP000799429"/>
    </source>
</evidence>
<dbReference type="AlphaFoldDB" id="A0A9P4VV86"/>
<feature type="coiled-coil region" evidence="1">
    <location>
        <begin position="274"/>
        <end position="357"/>
    </location>
</feature>
<accession>A0A9P4VV86</accession>
<feature type="compositionally biased region" description="Basic and acidic residues" evidence="2">
    <location>
        <begin position="458"/>
        <end position="470"/>
    </location>
</feature>
<dbReference type="EMBL" id="MU006091">
    <property type="protein sequence ID" value="KAF2841394.1"/>
    <property type="molecule type" value="Genomic_DNA"/>
</dbReference>
<reference evidence="3" key="1">
    <citation type="journal article" date="2020" name="Stud. Mycol.">
        <title>101 Dothideomycetes genomes: a test case for predicting lifestyles and emergence of pathogens.</title>
        <authorList>
            <person name="Haridas S."/>
            <person name="Albert R."/>
            <person name="Binder M."/>
            <person name="Bloem J."/>
            <person name="Labutti K."/>
            <person name="Salamov A."/>
            <person name="Andreopoulos B."/>
            <person name="Baker S."/>
            <person name="Barry K."/>
            <person name="Bills G."/>
            <person name="Bluhm B."/>
            <person name="Cannon C."/>
            <person name="Castanera R."/>
            <person name="Culley D."/>
            <person name="Daum C."/>
            <person name="Ezra D."/>
            <person name="Gonzalez J."/>
            <person name="Henrissat B."/>
            <person name="Kuo A."/>
            <person name="Liang C."/>
            <person name="Lipzen A."/>
            <person name="Lutzoni F."/>
            <person name="Magnuson J."/>
            <person name="Mondo S."/>
            <person name="Nolan M."/>
            <person name="Ohm R."/>
            <person name="Pangilinan J."/>
            <person name="Park H.-J."/>
            <person name="Ramirez L."/>
            <person name="Alfaro M."/>
            <person name="Sun H."/>
            <person name="Tritt A."/>
            <person name="Yoshinaga Y."/>
            <person name="Zwiers L.-H."/>
            <person name="Turgeon B."/>
            <person name="Goodwin S."/>
            <person name="Spatafora J."/>
            <person name="Crous P."/>
            <person name="Grigoriev I."/>
        </authorList>
    </citation>
    <scope>NUCLEOTIDE SEQUENCE</scope>
    <source>
        <strain evidence="3">CBS 101060</strain>
    </source>
</reference>
<feature type="region of interest" description="Disordered" evidence="2">
    <location>
        <begin position="1"/>
        <end position="36"/>
    </location>
</feature>
<feature type="compositionally biased region" description="Polar residues" evidence="2">
    <location>
        <begin position="431"/>
        <end position="443"/>
    </location>
</feature>
<evidence type="ECO:0000256" key="2">
    <source>
        <dbReference type="SAM" id="MobiDB-lite"/>
    </source>
</evidence>
<feature type="coiled-coil region" evidence="1">
    <location>
        <begin position="487"/>
        <end position="514"/>
    </location>
</feature>
<evidence type="ECO:0000256" key="1">
    <source>
        <dbReference type="SAM" id="Coils"/>
    </source>
</evidence>
<evidence type="ECO:0000313" key="3">
    <source>
        <dbReference type="EMBL" id="KAF2841394.1"/>
    </source>
</evidence>
<keyword evidence="1" id="KW-0175">Coiled coil</keyword>
<feature type="compositionally biased region" description="Polar residues" evidence="2">
    <location>
        <begin position="205"/>
        <end position="220"/>
    </location>
</feature>
<dbReference type="OrthoDB" id="5377009at2759"/>
<name>A0A9P4VV86_9PEZI</name>
<dbReference type="Proteomes" id="UP000799429">
    <property type="component" value="Unassembled WGS sequence"/>
</dbReference>
<feature type="region of interest" description="Disordered" evidence="2">
    <location>
        <begin position="173"/>
        <end position="223"/>
    </location>
</feature>
<feature type="region of interest" description="Disordered" evidence="2">
    <location>
        <begin position="369"/>
        <end position="471"/>
    </location>
</feature>
<comment type="caution">
    <text evidence="3">The sequence shown here is derived from an EMBL/GenBank/DDBJ whole genome shotgun (WGS) entry which is preliminary data.</text>
</comment>
<keyword evidence="4" id="KW-1185">Reference proteome</keyword>
<feature type="compositionally biased region" description="Low complexity" evidence="2">
    <location>
        <begin position="16"/>
        <end position="30"/>
    </location>
</feature>